<sequence>MKLRRFDEVTQMFVVNAAQMAYLENAPKTQMMLQMFCELLRYFYKGDTQVLLSKELEALRNYIDIQKIRYGNRFDITYLNCSGFEDININHLSVIDFVDHILNNALVQYEGIIALTVEIKDTNGIFLRVILKKDMKKEEFSRPLAEMGDVNV</sequence>
<proteinExistence type="predicted"/>
<evidence type="ECO:0000313" key="3">
    <source>
        <dbReference type="Proteomes" id="UP000253034"/>
    </source>
</evidence>
<gene>
    <name evidence="2" type="ORF">DFR58_106188</name>
</gene>
<dbReference type="Proteomes" id="UP000253034">
    <property type="component" value="Unassembled WGS sequence"/>
</dbReference>
<comment type="caution">
    <text evidence="2">The sequence shown here is derived from an EMBL/GenBank/DDBJ whole genome shotgun (WGS) entry which is preliminary data.</text>
</comment>
<reference evidence="2 3" key="1">
    <citation type="submission" date="2018-07" db="EMBL/GenBank/DDBJ databases">
        <title>Genomic Encyclopedia of Type Strains, Phase IV (KMG-IV): sequencing the most valuable type-strain genomes for metagenomic binning, comparative biology and taxonomic classification.</title>
        <authorList>
            <person name="Goeker M."/>
        </authorList>
    </citation>
    <scope>NUCLEOTIDE SEQUENCE [LARGE SCALE GENOMIC DNA]</scope>
    <source>
        <strain evidence="2 3">DSM 27016</strain>
    </source>
</reference>
<keyword evidence="3" id="KW-1185">Reference proteome</keyword>
<protein>
    <submittedName>
        <fullName evidence="2">Histidine kinase</fullName>
    </submittedName>
</protein>
<evidence type="ECO:0000313" key="2">
    <source>
        <dbReference type="EMBL" id="RCX18019.1"/>
    </source>
</evidence>
<dbReference type="GO" id="GO:0016020">
    <property type="term" value="C:membrane"/>
    <property type="evidence" value="ECO:0007669"/>
    <property type="project" value="InterPro"/>
</dbReference>
<dbReference type="InterPro" id="IPR050640">
    <property type="entry name" value="Bact_2-comp_sensor_kinase"/>
</dbReference>
<dbReference type="PANTHER" id="PTHR34220:SF7">
    <property type="entry name" value="SENSOR HISTIDINE KINASE YPDA"/>
    <property type="match status" value="1"/>
</dbReference>
<organism evidence="2 3">
    <name type="scientific">Anaerobacterium chartisolvens</name>
    <dbReference type="NCBI Taxonomy" id="1297424"/>
    <lineage>
        <taxon>Bacteria</taxon>
        <taxon>Bacillati</taxon>
        <taxon>Bacillota</taxon>
        <taxon>Clostridia</taxon>
        <taxon>Eubacteriales</taxon>
        <taxon>Oscillospiraceae</taxon>
        <taxon>Anaerobacterium</taxon>
    </lineage>
</organism>
<dbReference type="EMBL" id="QPJT01000006">
    <property type="protein sequence ID" value="RCX18019.1"/>
    <property type="molecule type" value="Genomic_DNA"/>
</dbReference>
<accession>A0A369B909</accession>
<dbReference type="RefSeq" id="WP_114297159.1">
    <property type="nucleotide sequence ID" value="NZ_QPJT01000006.1"/>
</dbReference>
<name>A0A369B909_9FIRM</name>
<dbReference type="Pfam" id="PF06580">
    <property type="entry name" value="His_kinase"/>
    <property type="match status" value="1"/>
</dbReference>
<dbReference type="PANTHER" id="PTHR34220">
    <property type="entry name" value="SENSOR HISTIDINE KINASE YPDA"/>
    <property type="match status" value="1"/>
</dbReference>
<dbReference type="GO" id="GO:0000155">
    <property type="term" value="F:phosphorelay sensor kinase activity"/>
    <property type="evidence" value="ECO:0007669"/>
    <property type="project" value="InterPro"/>
</dbReference>
<feature type="domain" description="Signal transduction histidine kinase internal region" evidence="1">
    <location>
        <begin position="18"/>
        <end position="74"/>
    </location>
</feature>
<dbReference type="InterPro" id="IPR010559">
    <property type="entry name" value="Sig_transdc_His_kin_internal"/>
</dbReference>
<dbReference type="OrthoDB" id="9777619at2"/>
<keyword evidence="2" id="KW-0808">Transferase</keyword>
<keyword evidence="2" id="KW-0418">Kinase</keyword>
<evidence type="ECO:0000259" key="1">
    <source>
        <dbReference type="Pfam" id="PF06580"/>
    </source>
</evidence>
<dbReference type="AlphaFoldDB" id="A0A369B909"/>